<organism evidence="4 5">
    <name type="scientific">Colletotrichum sojae</name>
    <dbReference type="NCBI Taxonomy" id="2175907"/>
    <lineage>
        <taxon>Eukaryota</taxon>
        <taxon>Fungi</taxon>
        <taxon>Dikarya</taxon>
        <taxon>Ascomycota</taxon>
        <taxon>Pezizomycotina</taxon>
        <taxon>Sordariomycetes</taxon>
        <taxon>Hypocreomycetidae</taxon>
        <taxon>Glomerellales</taxon>
        <taxon>Glomerellaceae</taxon>
        <taxon>Colletotrichum</taxon>
        <taxon>Colletotrichum orchidearum species complex</taxon>
    </lineage>
</organism>
<dbReference type="PANTHER" id="PTHR43877:SF2">
    <property type="entry name" value="AMINOALKYLPHOSPHONATE N-ACETYLTRANSFERASE-RELATED"/>
    <property type="match status" value="1"/>
</dbReference>
<protein>
    <submittedName>
        <fullName evidence="4">GNAT family acetyltransferase</fullName>
    </submittedName>
</protein>
<keyword evidence="2" id="KW-0012">Acyltransferase</keyword>
<evidence type="ECO:0000313" key="4">
    <source>
        <dbReference type="EMBL" id="KAF6785386.1"/>
    </source>
</evidence>
<dbReference type="InterPro" id="IPR016181">
    <property type="entry name" value="Acyl_CoA_acyltransferase"/>
</dbReference>
<sequence>MKAGSRCLKYVQKNAALKPPSALRITPNHPLPLRSITTAQRPLRPHTALHQAAAVLIQPPRLFSSSSSAAAMAKTPENTADDRSNISIRPATPDDAATIAELGAHVFTVTFGYSVEPHELQAFLDESYTVEAVTKDLADPNKDTILAFDTTAADGSLLGFAMLTRGSSEPCVEDLEATVELQRIYLYPKAHGTGVAKALADRLEDTARAEGFKHIWLGVWEENHRARRAYEKWGYKAVGTHDFVIGSVVQTDDILVKNL</sequence>
<name>A0A8H6IN33_9PEZI</name>
<comment type="caution">
    <text evidence="4">The sequence shown here is derived from an EMBL/GenBank/DDBJ whole genome shotgun (WGS) entry which is preliminary data.</text>
</comment>
<dbReference type="Gene3D" id="3.40.630.30">
    <property type="match status" value="1"/>
</dbReference>
<dbReference type="PROSITE" id="PS51186">
    <property type="entry name" value="GNAT"/>
    <property type="match status" value="1"/>
</dbReference>
<dbReference type="AlphaFoldDB" id="A0A8H6IN33"/>
<dbReference type="SUPFAM" id="SSF55729">
    <property type="entry name" value="Acyl-CoA N-acyltransferases (Nat)"/>
    <property type="match status" value="1"/>
</dbReference>
<keyword evidence="1 4" id="KW-0808">Transferase</keyword>
<gene>
    <name evidence="4" type="ORF">CSOJ01_15602</name>
</gene>
<reference evidence="4 5" key="1">
    <citation type="journal article" date="2020" name="Phytopathology">
        <title>Genome Sequence Resources of Colletotrichum truncatum, C. plurivorum, C. musicola, and C. sojae: Four Species Pathogenic to Soybean (Glycine max).</title>
        <authorList>
            <person name="Rogerio F."/>
            <person name="Boufleur T.R."/>
            <person name="Ciampi-Guillardi M."/>
            <person name="Sukno S.A."/>
            <person name="Thon M.R."/>
            <person name="Massola Junior N.S."/>
            <person name="Baroncelli R."/>
        </authorList>
    </citation>
    <scope>NUCLEOTIDE SEQUENCE [LARGE SCALE GENOMIC DNA]</scope>
    <source>
        <strain evidence="4 5">LFN0009</strain>
    </source>
</reference>
<feature type="domain" description="N-acetyltransferase" evidence="3">
    <location>
        <begin position="86"/>
        <end position="259"/>
    </location>
</feature>
<evidence type="ECO:0000256" key="1">
    <source>
        <dbReference type="ARBA" id="ARBA00022679"/>
    </source>
</evidence>
<dbReference type="InterPro" id="IPR050832">
    <property type="entry name" value="Bact_Acetyltransf"/>
</dbReference>
<dbReference type="InterPro" id="IPR000182">
    <property type="entry name" value="GNAT_dom"/>
</dbReference>
<dbReference type="CDD" id="cd04301">
    <property type="entry name" value="NAT_SF"/>
    <property type="match status" value="1"/>
</dbReference>
<dbReference type="EMBL" id="WIGN01000692">
    <property type="protein sequence ID" value="KAF6785386.1"/>
    <property type="molecule type" value="Genomic_DNA"/>
</dbReference>
<dbReference type="Pfam" id="PF00583">
    <property type="entry name" value="Acetyltransf_1"/>
    <property type="match status" value="1"/>
</dbReference>
<dbReference type="Proteomes" id="UP000652219">
    <property type="component" value="Unassembled WGS sequence"/>
</dbReference>
<dbReference type="PANTHER" id="PTHR43877">
    <property type="entry name" value="AMINOALKYLPHOSPHONATE N-ACETYLTRANSFERASE-RELATED-RELATED"/>
    <property type="match status" value="1"/>
</dbReference>
<keyword evidence="5" id="KW-1185">Reference proteome</keyword>
<evidence type="ECO:0000256" key="2">
    <source>
        <dbReference type="ARBA" id="ARBA00023315"/>
    </source>
</evidence>
<dbReference type="GO" id="GO:0016747">
    <property type="term" value="F:acyltransferase activity, transferring groups other than amino-acyl groups"/>
    <property type="evidence" value="ECO:0007669"/>
    <property type="project" value="InterPro"/>
</dbReference>
<evidence type="ECO:0000313" key="5">
    <source>
        <dbReference type="Proteomes" id="UP000652219"/>
    </source>
</evidence>
<evidence type="ECO:0000259" key="3">
    <source>
        <dbReference type="PROSITE" id="PS51186"/>
    </source>
</evidence>
<proteinExistence type="predicted"/>
<accession>A0A8H6IN33</accession>